<name>A0AAE9B188_9ACTN</name>
<proteinExistence type="predicted"/>
<dbReference type="InterPro" id="IPR020449">
    <property type="entry name" value="Tscrpt_reg_AraC-type_HTH"/>
</dbReference>
<evidence type="ECO:0000256" key="1">
    <source>
        <dbReference type="ARBA" id="ARBA00023015"/>
    </source>
</evidence>
<dbReference type="Gene3D" id="1.10.10.60">
    <property type="entry name" value="Homeodomain-like"/>
    <property type="match status" value="1"/>
</dbReference>
<feature type="compositionally biased region" description="Polar residues" evidence="4">
    <location>
        <begin position="1"/>
        <end position="10"/>
    </location>
</feature>
<organism evidence="6 7">
    <name type="scientific">Streptomyces ipomoeae</name>
    <dbReference type="NCBI Taxonomy" id="103232"/>
    <lineage>
        <taxon>Bacteria</taxon>
        <taxon>Bacillati</taxon>
        <taxon>Actinomycetota</taxon>
        <taxon>Actinomycetes</taxon>
        <taxon>Kitasatosporales</taxon>
        <taxon>Streptomycetaceae</taxon>
        <taxon>Streptomyces</taxon>
    </lineage>
</organism>
<dbReference type="InterPro" id="IPR009057">
    <property type="entry name" value="Homeodomain-like_sf"/>
</dbReference>
<comment type="caution">
    <text evidence="6">The sequence shown here is derived from an EMBL/GenBank/DDBJ whole genome shotgun (WGS) entry which is preliminary data.</text>
</comment>
<evidence type="ECO:0000256" key="4">
    <source>
        <dbReference type="SAM" id="MobiDB-lite"/>
    </source>
</evidence>
<evidence type="ECO:0000313" key="7">
    <source>
        <dbReference type="Proteomes" id="UP000318720"/>
    </source>
</evidence>
<dbReference type="PANTHER" id="PTHR46796">
    <property type="entry name" value="HTH-TYPE TRANSCRIPTIONAL ACTIVATOR RHAS-RELATED"/>
    <property type="match status" value="1"/>
</dbReference>
<dbReference type="Proteomes" id="UP000318720">
    <property type="component" value="Unassembled WGS sequence"/>
</dbReference>
<protein>
    <submittedName>
        <fullName evidence="6">Helix-turn-helix domain-containing protein</fullName>
    </submittedName>
</protein>
<feature type="region of interest" description="Disordered" evidence="4">
    <location>
        <begin position="1"/>
        <end position="28"/>
    </location>
</feature>
<sequence>MTSTLDSAQATPMRHRPRCAYGVPEHGPRRDRAAIASSGELLMSTLPGLTHTLSPLPHAEDDQFFRLGLAEKDSVATTRDGGRIVMRPGDLIFCDPGRQRSPRFPDACGMTVFRLPRSYLELSEADWDQLTGTRVAGDAGLGGLVSDFLSVLSAGASTHAPQVIHQLTRNTVDLLVVLVMELLQGAQRNDPAVPHARDEMLSQVRAYIEQHLPDPDLSPQSIARANHISVRYLHKLFQADGITVGQWVRQRRLDCCRRDLSKAPNRRITVAAVAHRWGFTSAAHFSRVFRAAYGMTPTDWQALASS</sequence>
<dbReference type="Pfam" id="PF12833">
    <property type="entry name" value="HTH_18"/>
    <property type="match status" value="1"/>
</dbReference>
<reference evidence="6 7" key="1">
    <citation type="submission" date="2019-03" db="EMBL/GenBank/DDBJ databases">
        <title>Comparative genomic analyses of the sweetpotato soil rot pathogen, Streptomyces ipomoeae.</title>
        <authorList>
            <person name="Ruschel Soares N."/>
            <person name="Badger J.H."/>
            <person name="Huguet-Tapia J.C."/>
            <person name="Clark C.A."/>
            <person name="Pettis G.S."/>
        </authorList>
    </citation>
    <scope>NUCLEOTIDE SEQUENCE [LARGE SCALE GENOMIC DNA]</scope>
    <source>
        <strain evidence="6 7">88-35</strain>
    </source>
</reference>
<dbReference type="Pfam" id="PF14525">
    <property type="entry name" value="AraC_binding_2"/>
    <property type="match status" value="1"/>
</dbReference>
<dbReference type="GO" id="GO:0043565">
    <property type="term" value="F:sequence-specific DNA binding"/>
    <property type="evidence" value="ECO:0007669"/>
    <property type="project" value="InterPro"/>
</dbReference>
<dbReference type="AlphaFoldDB" id="A0AAE9B188"/>
<dbReference type="GO" id="GO:0003700">
    <property type="term" value="F:DNA-binding transcription factor activity"/>
    <property type="evidence" value="ECO:0007669"/>
    <property type="project" value="InterPro"/>
</dbReference>
<keyword evidence="2" id="KW-0238">DNA-binding</keyword>
<dbReference type="PROSITE" id="PS01124">
    <property type="entry name" value="HTH_ARAC_FAMILY_2"/>
    <property type="match status" value="1"/>
</dbReference>
<evidence type="ECO:0000256" key="2">
    <source>
        <dbReference type="ARBA" id="ARBA00023125"/>
    </source>
</evidence>
<dbReference type="PANTHER" id="PTHR46796:SF6">
    <property type="entry name" value="ARAC SUBFAMILY"/>
    <property type="match status" value="1"/>
</dbReference>
<evidence type="ECO:0000313" key="6">
    <source>
        <dbReference type="EMBL" id="TQE35117.1"/>
    </source>
</evidence>
<dbReference type="SMART" id="SM00342">
    <property type="entry name" value="HTH_ARAC"/>
    <property type="match status" value="1"/>
</dbReference>
<keyword evidence="3" id="KW-0804">Transcription</keyword>
<gene>
    <name evidence="6" type="ORF">Sipo8835_13955</name>
</gene>
<dbReference type="InterPro" id="IPR050204">
    <property type="entry name" value="AraC_XylS_family_regulators"/>
</dbReference>
<accession>A0AAE9B188</accession>
<evidence type="ECO:0000256" key="3">
    <source>
        <dbReference type="ARBA" id="ARBA00023163"/>
    </source>
</evidence>
<evidence type="ECO:0000259" key="5">
    <source>
        <dbReference type="PROSITE" id="PS01124"/>
    </source>
</evidence>
<dbReference type="EMBL" id="SPAZ01000117">
    <property type="protein sequence ID" value="TQE35117.1"/>
    <property type="molecule type" value="Genomic_DNA"/>
</dbReference>
<keyword evidence="1" id="KW-0805">Transcription regulation</keyword>
<dbReference type="PRINTS" id="PR00032">
    <property type="entry name" value="HTHARAC"/>
</dbReference>
<dbReference type="InterPro" id="IPR035418">
    <property type="entry name" value="AraC-bd_2"/>
</dbReference>
<dbReference type="InterPro" id="IPR018060">
    <property type="entry name" value="HTH_AraC"/>
</dbReference>
<dbReference type="SUPFAM" id="SSF46689">
    <property type="entry name" value="Homeodomain-like"/>
    <property type="match status" value="1"/>
</dbReference>
<feature type="domain" description="HTH araC/xylS-type" evidence="5">
    <location>
        <begin position="202"/>
        <end position="303"/>
    </location>
</feature>